<evidence type="ECO:0000256" key="2">
    <source>
        <dbReference type="ARBA" id="ARBA00023002"/>
    </source>
</evidence>
<comment type="similarity">
    <text evidence="1 4">Belongs to the D-isomer specific 2-hydroxyacid dehydrogenase family.</text>
</comment>
<proteinExistence type="inferred from homology"/>
<organism evidence="7 8">
    <name type="scientific">Burkholderia lata (strain ATCC 17760 / DSM 23089 / LMG 22485 / NCIMB 9086 / R18194 / 383)</name>
    <dbReference type="NCBI Taxonomy" id="482957"/>
    <lineage>
        <taxon>Bacteria</taxon>
        <taxon>Pseudomonadati</taxon>
        <taxon>Pseudomonadota</taxon>
        <taxon>Betaproteobacteria</taxon>
        <taxon>Burkholderiales</taxon>
        <taxon>Burkholderiaceae</taxon>
        <taxon>Burkholderia</taxon>
        <taxon>Burkholderia cepacia complex</taxon>
    </lineage>
</organism>
<dbReference type="Pfam" id="PF02826">
    <property type="entry name" value="2-Hacid_dh_C"/>
    <property type="match status" value="1"/>
</dbReference>
<dbReference type="AlphaFoldDB" id="A0A6P2U4T0"/>
<dbReference type="InterPro" id="IPR050857">
    <property type="entry name" value="D-2-hydroxyacid_DH"/>
</dbReference>
<accession>A0A6P2U4T0</accession>
<evidence type="ECO:0000259" key="5">
    <source>
        <dbReference type="Pfam" id="PF00389"/>
    </source>
</evidence>
<dbReference type="EMBL" id="CABVQN010000001">
    <property type="protein sequence ID" value="VWC64624.1"/>
    <property type="molecule type" value="Genomic_DNA"/>
</dbReference>
<dbReference type="InterPro" id="IPR006139">
    <property type="entry name" value="D-isomer_2_OHA_DH_cat_dom"/>
</dbReference>
<dbReference type="PANTHER" id="PTHR42789">
    <property type="entry name" value="D-ISOMER SPECIFIC 2-HYDROXYACID DEHYDROGENASE FAMILY PROTEIN (AFU_ORTHOLOGUE AFUA_6G10090)"/>
    <property type="match status" value="1"/>
</dbReference>
<dbReference type="InterPro" id="IPR006140">
    <property type="entry name" value="D-isomer_DH_NAD-bd"/>
</dbReference>
<name>A0A6P2U4T0_BURL3</name>
<keyword evidence="3" id="KW-0520">NAD</keyword>
<sequence>MNITILDDYFDTLRTLPSFRKLDGHAVTIWNDHVQDVDALAERLRDTEVLVLIRERTQIRAPLIARLPKLRLISQRSVYPHIDIDACTAHGVIVSSNQHAGTPSYAAAELTWGLVLAAMRQIPQQMRALQTGDWQIGVGRTLRGRTLGIYGYGRIGAEVARYGAAFGMSVLVWAREASLQRARDDGWNTAPDKRTFFETCDVLSLHMRLVPATRGIVTAEDLGRMKPGALLVNTSRAGLVAPGALEAALQAGRPGMAAVDVYETEPLRDPRHPLLRLPNVVCTPHIGYVTEDEYETQFADVFDQIVSYAAGQPLHVVNPDVLVRETASIEPLILDLLEWIGPAGRPYDEVIDAWRTSCPRLPVWEEACARGYVVRHPARDGVAMVEVNAAGRARLHAERA</sequence>
<evidence type="ECO:0000313" key="7">
    <source>
        <dbReference type="EMBL" id="VWC64624.1"/>
    </source>
</evidence>
<evidence type="ECO:0000259" key="6">
    <source>
        <dbReference type="Pfam" id="PF02826"/>
    </source>
</evidence>
<dbReference type="SUPFAM" id="SSF52283">
    <property type="entry name" value="Formate/glycerate dehydrogenase catalytic domain-like"/>
    <property type="match status" value="1"/>
</dbReference>
<evidence type="ECO:0000256" key="3">
    <source>
        <dbReference type="ARBA" id="ARBA00023027"/>
    </source>
</evidence>
<dbReference type="PANTHER" id="PTHR42789:SF1">
    <property type="entry name" value="D-ISOMER SPECIFIC 2-HYDROXYACID DEHYDROGENASE FAMILY PROTEIN (AFU_ORTHOLOGUE AFUA_6G10090)"/>
    <property type="match status" value="1"/>
</dbReference>
<evidence type="ECO:0000313" key="8">
    <source>
        <dbReference type="Proteomes" id="UP000494110"/>
    </source>
</evidence>
<feature type="domain" description="D-isomer specific 2-hydroxyacid dehydrogenase catalytic" evidence="5">
    <location>
        <begin position="17"/>
        <end position="318"/>
    </location>
</feature>
<dbReference type="Gene3D" id="3.40.50.720">
    <property type="entry name" value="NAD(P)-binding Rossmann-like Domain"/>
    <property type="match status" value="2"/>
</dbReference>
<dbReference type="CDD" id="cd12169">
    <property type="entry name" value="PGDH_like_1"/>
    <property type="match status" value="1"/>
</dbReference>
<dbReference type="Pfam" id="PF00389">
    <property type="entry name" value="2-Hacid_dh"/>
    <property type="match status" value="1"/>
</dbReference>
<protein>
    <submittedName>
        <fullName evidence="7">D-isomer specific 2-hydroxyacid dehydrogenase</fullName>
    </submittedName>
</protein>
<evidence type="ECO:0000256" key="4">
    <source>
        <dbReference type="RuleBase" id="RU003719"/>
    </source>
</evidence>
<dbReference type="Proteomes" id="UP000494110">
    <property type="component" value="Unassembled WGS sequence"/>
</dbReference>
<reference evidence="7 8" key="1">
    <citation type="submission" date="2019-09" db="EMBL/GenBank/DDBJ databases">
        <authorList>
            <person name="Depoorter E."/>
        </authorList>
    </citation>
    <scope>NUCLEOTIDE SEQUENCE [LARGE SCALE GENOMIC DNA]</scope>
    <source>
        <strain evidence="7">R-39750</strain>
    </source>
</reference>
<dbReference type="SUPFAM" id="SSF51735">
    <property type="entry name" value="NAD(P)-binding Rossmann-fold domains"/>
    <property type="match status" value="1"/>
</dbReference>
<dbReference type="GO" id="GO:0016616">
    <property type="term" value="F:oxidoreductase activity, acting on the CH-OH group of donors, NAD or NADP as acceptor"/>
    <property type="evidence" value="ECO:0007669"/>
    <property type="project" value="InterPro"/>
</dbReference>
<gene>
    <name evidence="7" type="ORF">BLA39750_00060</name>
</gene>
<dbReference type="InterPro" id="IPR036291">
    <property type="entry name" value="NAD(P)-bd_dom_sf"/>
</dbReference>
<keyword evidence="2 4" id="KW-0560">Oxidoreductase</keyword>
<dbReference type="GO" id="GO:0051287">
    <property type="term" value="F:NAD binding"/>
    <property type="evidence" value="ECO:0007669"/>
    <property type="project" value="InterPro"/>
</dbReference>
<evidence type="ECO:0000256" key="1">
    <source>
        <dbReference type="ARBA" id="ARBA00005854"/>
    </source>
</evidence>
<feature type="domain" description="D-isomer specific 2-hydroxyacid dehydrogenase NAD-binding" evidence="6">
    <location>
        <begin position="113"/>
        <end position="287"/>
    </location>
</feature>